<keyword evidence="4 10" id="KW-0479">Metal-binding</keyword>
<protein>
    <submittedName>
        <fullName evidence="13">Copper-translocating P-type ATPase</fullName>
    </submittedName>
</protein>
<evidence type="ECO:0000256" key="1">
    <source>
        <dbReference type="ARBA" id="ARBA00004127"/>
    </source>
</evidence>
<dbReference type="SFLD" id="SFLDS00003">
    <property type="entry name" value="Haloacid_Dehalogenase"/>
    <property type="match status" value="1"/>
</dbReference>
<feature type="transmembrane region" description="Helical" evidence="10">
    <location>
        <begin position="346"/>
        <end position="372"/>
    </location>
</feature>
<dbReference type="EMBL" id="LBWR01000001">
    <property type="protein sequence ID" value="KKR12771.1"/>
    <property type="molecule type" value="Genomic_DNA"/>
</dbReference>
<evidence type="ECO:0000259" key="11">
    <source>
        <dbReference type="Pfam" id="PF00122"/>
    </source>
</evidence>
<feature type="transmembrane region" description="Helical" evidence="10">
    <location>
        <begin position="65"/>
        <end position="82"/>
    </location>
</feature>
<dbReference type="NCBIfam" id="TIGR01494">
    <property type="entry name" value="ATPase_P-type"/>
    <property type="match status" value="2"/>
</dbReference>
<dbReference type="PANTHER" id="PTHR43520:SF8">
    <property type="entry name" value="P-TYPE CU(+) TRANSPORTER"/>
    <property type="match status" value="1"/>
</dbReference>
<feature type="transmembrane region" description="Helical" evidence="10">
    <location>
        <begin position="136"/>
        <end position="154"/>
    </location>
</feature>
<sequence>MVHDLLKDTTVTYTCSMHPEITSETPGNCPKCGMGLVLQGSTDVALPGAIPHASDKHAGHTAASFLRKFWIGLLLSIPVVLYSELPEVLLGVRMPTFPGMQYLGPLLGSIIFFYGGWIFLIGAVNEIRAKLPGMMTLISLAIVSAYTYSMYVFAIGATHALFWELATLITIMLLGHYLEMRSIDTAQHALRELAALLPDTAEIMVGQVTRGVTLAELNVNDLVIVKPGGKIPADGVVIEGESQVNESMMTGESKPVEKKVNSTVVAGTINGDGRLVVAITRIGEGTFLAGVMRLVAGAQTSKSRLQVLADKTAFYLTGIAIVTALSTLFIWLSLDKGTAFAMERFIAVLVVACPHALGLAVPLVVAISTSIASRNGLFIKDRLALEAARTIDIVLFDKTGTLTEGAYGVNAIIPLTNTTTDADKQATVAAREQENILRLAASLDFASEHPVSRAIAGEAMKRGIELFPVTHFVRVPGKGVRGIVRGMRVEIGGESLVGSKMIDGLVQDVHREIALLAGKGQTIVYVMADDNPIGVIALADIIRPEAKEAIVALKRLGIKPVMVTGDAEEVAEWVAQDVGIAEYFFRVSPHDKVEKIKAYQEKGLRVAMVGDGVNDAAALMQANVGIAIGAGTNVAIESAGIVLAKNDPRDVVKIIRLARLTYRKMVQNLFWAAGYNVIAIPLAAGALYAWGIVLSPAISAIFMSVSTIIVAANALLLRRNGQVL</sequence>
<keyword evidence="9 10" id="KW-0472">Membrane</keyword>
<evidence type="ECO:0000256" key="2">
    <source>
        <dbReference type="ARBA" id="ARBA00006024"/>
    </source>
</evidence>
<dbReference type="Pfam" id="PF00702">
    <property type="entry name" value="Hydrolase"/>
    <property type="match status" value="1"/>
</dbReference>
<feature type="transmembrane region" description="Helical" evidence="10">
    <location>
        <begin position="697"/>
        <end position="717"/>
    </location>
</feature>
<keyword evidence="3 10" id="KW-0812">Transmembrane</keyword>
<evidence type="ECO:0000256" key="8">
    <source>
        <dbReference type="ARBA" id="ARBA00022989"/>
    </source>
</evidence>
<dbReference type="GO" id="GO:0005507">
    <property type="term" value="F:copper ion binding"/>
    <property type="evidence" value="ECO:0007669"/>
    <property type="project" value="TreeGrafter"/>
</dbReference>
<keyword evidence="5 10" id="KW-0547">Nucleotide-binding</keyword>
<evidence type="ECO:0000256" key="9">
    <source>
        <dbReference type="ARBA" id="ARBA00023136"/>
    </source>
</evidence>
<feature type="transmembrane region" description="Helical" evidence="10">
    <location>
        <begin position="160"/>
        <end position="178"/>
    </location>
</feature>
<feature type="domain" description="P-type ATPase A" evidence="11">
    <location>
        <begin position="196"/>
        <end position="295"/>
    </location>
</feature>
<dbReference type="InterPro" id="IPR018303">
    <property type="entry name" value="ATPase_P-typ_P_site"/>
</dbReference>
<evidence type="ECO:0000256" key="5">
    <source>
        <dbReference type="ARBA" id="ARBA00022741"/>
    </source>
</evidence>
<dbReference type="NCBIfam" id="TIGR01511">
    <property type="entry name" value="ATPase-IB1_Cu"/>
    <property type="match status" value="1"/>
</dbReference>
<dbReference type="FunFam" id="2.70.150.10:FF:000002">
    <property type="entry name" value="Copper-transporting ATPase 1, putative"/>
    <property type="match status" value="1"/>
</dbReference>
<dbReference type="InterPro" id="IPR045800">
    <property type="entry name" value="HMBD"/>
</dbReference>
<evidence type="ECO:0000256" key="7">
    <source>
        <dbReference type="ARBA" id="ARBA00022967"/>
    </source>
</evidence>
<organism evidence="13 14">
    <name type="scientific">Candidatus Wolfebacteria bacterium GW2011_GWC2_39_22</name>
    <dbReference type="NCBI Taxonomy" id="1619013"/>
    <lineage>
        <taxon>Bacteria</taxon>
        <taxon>Candidatus Wolfeibacteriota</taxon>
    </lineage>
</organism>
<proteinExistence type="inferred from homology"/>
<dbReference type="InterPro" id="IPR023299">
    <property type="entry name" value="ATPase_P-typ_cyto_dom_N"/>
</dbReference>
<dbReference type="Gene3D" id="3.40.1110.10">
    <property type="entry name" value="Calcium-transporting ATPase, cytoplasmic domain N"/>
    <property type="match status" value="1"/>
</dbReference>
<dbReference type="InterPro" id="IPR023298">
    <property type="entry name" value="ATPase_P-typ_TM_dom_sf"/>
</dbReference>
<comment type="subcellular location">
    <subcellularLocation>
        <location evidence="10">Cell membrane</location>
    </subcellularLocation>
    <subcellularLocation>
        <location evidence="1">Endomembrane system</location>
        <topology evidence="1">Multi-pass membrane protein</topology>
    </subcellularLocation>
</comment>
<dbReference type="GO" id="GO:0005524">
    <property type="term" value="F:ATP binding"/>
    <property type="evidence" value="ECO:0007669"/>
    <property type="project" value="UniProtKB-UniRule"/>
</dbReference>
<comment type="caution">
    <text evidence="13">The sequence shown here is derived from an EMBL/GenBank/DDBJ whole genome shotgun (WGS) entry which is preliminary data.</text>
</comment>
<dbReference type="SFLD" id="SFLDG00002">
    <property type="entry name" value="C1.7:_P-type_atpase_like"/>
    <property type="match status" value="1"/>
</dbReference>
<evidence type="ECO:0000259" key="12">
    <source>
        <dbReference type="Pfam" id="PF19335"/>
    </source>
</evidence>
<dbReference type="SUPFAM" id="SSF81665">
    <property type="entry name" value="Calcium ATPase, transmembrane domain M"/>
    <property type="match status" value="1"/>
</dbReference>
<dbReference type="InterPro" id="IPR044492">
    <property type="entry name" value="P_typ_ATPase_HD_dom"/>
</dbReference>
<feature type="transmembrane region" description="Helical" evidence="10">
    <location>
        <begin position="102"/>
        <end position="124"/>
    </location>
</feature>
<dbReference type="InterPro" id="IPR059000">
    <property type="entry name" value="ATPase_P-type_domA"/>
</dbReference>
<dbReference type="PATRIC" id="fig|1619013.3.peg.325"/>
<evidence type="ECO:0000313" key="13">
    <source>
        <dbReference type="EMBL" id="KKR12771.1"/>
    </source>
</evidence>
<dbReference type="Pfam" id="PF00122">
    <property type="entry name" value="E1-E2_ATPase"/>
    <property type="match status" value="1"/>
</dbReference>
<name>A0A0G0NIX9_9BACT</name>
<evidence type="ECO:0000256" key="10">
    <source>
        <dbReference type="RuleBase" id="RU362081"/>
    </source>
</evidence>
<dbReference type="PANTHER" id="PTHR43520">
    <property type="entry name" value="ATP7, ISOFORM B"/>
    <property type="match status" value="1"/>
</dbReference>
<feature type="transmembrane region" description="Helical" evidence="10">
    <location>
        <begin position="669"/>
        <end position="691"/>
    </location>
</feature>
<dbReference type="Gene3D" id="2.70.150.10">
    <property type="entry name" value="Calcium-transporting ATPase, cytoplasmic transduction domain A"/>
    <property type="match status" value="1"/>
</dbReference>
<comment type="similarity">
    <text evidence="2 10">Belongs to the cation transport ATPase (P-type) (TC 3.A.3) family. Type IB subfamily.</text>
</comment>
<dbReference type="InterPro" id="IPR001757">
    <property type="entry name" value="P_typ_ATPase"/>
</dbReference>
<keyword evidence="6 10" id="KW-0067">ATP-binding</keyword>
<keyword evidence="8 10" id="KW-1133">Transmembrane helix</keyword>
<dbReference type="Gene3D" id="3.40.50.1000">
    <property type="entry name" value="HAD superfamily/HAD-like"/>
    <property type="match status" value="1"/>
</dbReference>
<evidence type="ECO:0000313" key="14">
    <source>
        <dbReference type="Proteomes" id="UP000034665"/>
    </source>
</evidence>
<dbReference type="NCBIfam" id="TIGR01525">
    <property type="entry name" value="ATPase-IB_hvy"/>
    <property type="match status" value="1"/>
</dbReference>
<evidence type="ECO:0000256" key="3">
    <source>
        <dbReference type="ARBA" id="ARBA00022692"/>
    </source>
</evidence>
<dbReference type="PRINTS" id="PR00943">
    <property type="entry name" value="CUATPASE"/>
</dbReference>
<dbReference type="Proteomes" id="UP000034665">
    <property type="component" value="Unassembled WGS sequence"/>
</dbReference>
<dbReference type="AlphaFoldDB" id="A0A0G0NIX9"/>
<dbReference type="GO" id="GO:0055070">
    <property type="term" value="P:copper ion homeostasis"/>
    <property type="evidence" value="ECO:0007669"/>
    <property type="project" value="TreeGrafter"/>
</dbReference>
<evidence type="ECO:0000256" key="6">
    <source>
        <dbReference type="ARBA" id="ARBA00022840"/>
    </source>
</evidence>
<keyword evidence="7" id="KW-1278">Translocase</keyword>
<gene>
    <name evidence="13" type="ORF">UT41_C0001G0315</name>
</gene>
<evidence type="ECO:0000256" key="4">
    <source>
        <dbReference type="ARBA" id="ARBA00022723"/>
    </source>
</evidence>
<dbReference type="PRINTS" id="PR00119">
    <property type="entry name" value="CATATPASE"/>
</dbReference>
<keyword evidence="10" id="KW-1003">Cell membrane</keyword>
<dbReference type="SUPFAM" id="SSF81653">
    <property type="entry name" value="Calcium ATPase, transduction domain A"/>
    <property type="match status" value="1"/>
</dbReference>
<dbReference type="InterPro" id="IPR036412">
    <property type="entry name" value="HAD-like_sf"/>
</dbReference>
<dbReference type="GO" id="GO:0005886">
    <property type="term" value="C:plasma membrane"/>
    <property type="evidence" value="ECO:0007669"/>
    <property type="project" value="UniProtKB-SubCell"/>
</dbReference>
<dbReference type="STRING" id="1619013.UT41_C0001G0315"/>
<dbReference type="SUPFAM" id="SSF56784">
    <property type="entry name" value="HAD-like"/>
    <property type="match status" value="1"/>
</dbReference>
<dbReference type="InterPro" id="IPR008250">
    <property type="entry name" value="ATPase_P-typ_transduc_dom_A_sf"/>
</dbReference>
<dbReference type="InterPro" id="IPR023214">
    <property type="entry name" value="HAD_sf"/>
</dbReference>
<dbReference type="GO" id="GO:0043682">
    <property type="term" value="F:P-type divalent copper transporter activity"/>
    <property type="evidence" value="ECO:0007669"/>
    <property type="project" value="TreeGrafter"/>
</dbReference>
<feature type="transmembrane region" description="Helical" evidence="10">
    <location>
        <begin position="312"/>
        <end position="334"/>
    </location>
</feature>
<dbReference type="GO" id="GO:0012505">
    <property type="term" value="C:endomembrane system"/>
    <property type="evidence" value="ECO:0007669"/>
    <property type="project" value="UniProtKB-SubCell"/>
</dbReference>
<dbReference type="PROSITE" id="PS00154">
    <property type="entry name" value="ATPASE_E1_E2"/>
    <property type="match status" value="1"/>
</dbReference>
<feature type="domain" description="Heavy metal binding" evidence="12">
    <location>
        <begin position="13"/>
        <end position="37"/>
    </location>
</feature>
<dbReference type="SFLD" id="SFLDF00027">
    <property type="entry name" value="p-type_atpase"/>
    <property type="match status" value="1"/>
</dbReference>
<dbReference type="InterPro" id="IPR027256">
    <property type="entry name" value="P-typ_ATPase_IB"/>
</dbReference>
<reference evidence="13 14" key="1">
    <citation type="journal article" date="2015" name="Nature">
        <title>rRNA introns, odd ribosomes, and small enigmatic genomes across a large radiation of phyla.</title>
        <authorList>
            <person name="Brown C.T."/>
            <person name="Hug L.A."/>
            <person name="Thomas B.C."/>
            <person name="Sharon I."/>
            <person name="Castelle C.J."/>
            <person name="Singh A."/>
            <person name="Wilkins M.J."/>
            <person name="Williams K.H."/>
            <person name="Banfield J.F."/>
        </authorList>
    </citation>
    <scope>NUCLEOTIDE SEQUENCE [LARGE SCALE GENOMIC DNA]</scope>
</reference>
<accession>A0A0G0NIX9</accession>
<dbReference type="GO" id="GO:0016887">
    <property type="term" value="F:ATP hydrolysis activity"/>
    <property type="evidence" value="ECO:0007669"/>
    <property type="project" value="InterPro"/>
</dbReference>
<dbReference type="Pfam" id="PF19335">
    <property type="entry name" value="HMBD"/>
    <property type="match status" value="1"/>
</dbReference>